<dbReference type="HOGENOM" id="CLU_2121633_0_0_1"/>
<feature type="region of interest" description="Disordered" evidence="1">
    <location>
        <begin position="31"/>
        <end position="55"/>
    </location>
</feature>
<evidence type="ECO:0000313" key="3">
    <source>
        <dbReference type="EMBL" id="KHN94067.1"/>
    </source>
</evidence>
<evidence type="ECO:0000256" key="2">
    <source>
        <dbReference type="SAM" id="SignalP"/>
    </source>
</evidence>
<proteinExistence type="predicted"/>
<sequence>MRCVAVVALVLASFSRVASAVEFRNQWRKPSGGSIAQKRDIQVPGTTDKPADDNWIGRWKADDGADVDDLQTDHADVEGVQVMEDVEDVDVDESTDTGDTTWQENHIDSFVSRH</sequence>
<reference evidence="3 4" key="1">
    <citation type="journal article" date="2014" name="Proc. Natl. Acad. Sci. U.S.A.">
        <title>Trajectory and genomic determinants of fungal-pathogen speciation and host adaptation.</title>
        <authorList>
            <person name="Hu X."/>
            <person name="Xiao G."/>
            <person name="Zheng P."/>
            <person name="Shang Y."/>
            <person name="Su Y."/>
            <person name="Zhang X."/>
            <person name="Liu X."/>
            <person name="Zhan S."/>
            <person name="St Leger R.J."/>
            <person name="Wang C."/>
        </authorList>
    </citation>
    <scope>NUCLEOTIDE SEQUENCE [LARGE SCALE GENOMIC DNA]</scope>
    <source>
        <strain evidence="3 4">ARSEF 1941</strain>
    </source>
</reference>
<protein>
    <submittedName>
        <fullName evidence="3">Uncharacterized protein</fullName>
    </submittedName>
</protein>
<comment type="caution">
    <text evidence="3">The sequence shown here is derived from an EMBL/GenBank/DDBJ whole genome shotgun (WGS) entry which is preliminary data.</text>
</comment>
<gene>
    <name evidence="3" type="ORF">MAM_08076</name>
</gene>
<accession>A0A0B2WKQ5</accession>
<name>A0A0B2WKQ5_METAS</name>
<dbReference type="EMBL" id="AZHE01000042">
    <property type="protein sequence ID" value="KHN94067.1"/>
    <property type="molecule type" value="Genomic_DNA"/>
</dbReference>
<feature type="signal peptide" evidence="2">
    <location>
        <begin position="1"/>
        <end position="20"/>
    </location>
</feature>
<evidence type="ECO:0000256" key="1">
    <source>
        <dbReference type="SAM" id="MobiDB-lite"/>
    </source>
</evidence>
<feature type="compositionally biased region" description="Acidic residues" evidence="1">
    <location>
        <begin position="86"/>
        <end position="96"/>
    </location>
</feature>
<dbReference type="RefSeq" id="XP_040675133.1">
    <property type="nucleotide sequence ID" value="XM_040826874.1"/>
</dbReference>
<dbReference type="Proteomes" id="UP000030816">
    <property type="component" value="Unassembled WGS sequence"/>
</dbReference>
<keyword evidence="2" id="KW-0732">Signal</keyword>
<organism evidence="3 4">
    <name type="scientific">Metarhizium album (strain ARSEF 1941)</name>
    <dbReference type="NCBI Taxonomy" id="1081103"/>
    <lineage>
        <taxon>Eukaryota</taxon>
        <taxon>Fungi</taxon>
        <taxon>Dikarya</taxon>
        <taxon>Ascomycota</taxon>
        <taxon>Pezizomycotina</taxon>
        <taxon>Sordariomycetes</taxon>
        <taxon>Hypocreomycetidae</taxon>
        <taxon>Hypocreales</taxon>
        <taxon>Clavicipitaceae</taxon>
        <taxon>Metarhizium</taxon>
    </lineage>
</organism>
<dbReference type="GeneID" id="63742531"/>
<keyword evidence="4" id="KW-1185">Reference proteome</keyword>
<feature type="region of interest" description="Disordered" evidence="1">
    <location>
        <begin position="86"/>
        <end position="114"/>
    </location>
</feature>
<dbReference type="AlphaFoldDB" id="A0A0B2WKQ5"/>
<feature type="chain" id="PRO_5002096649" evidence="2">
    <location>
        <begin position="21"/>
        <end position="114"/>
    </location>
</feature>
<evidence type="ECO:0000313" key="4">
    <source>
        <dbReference type="Proteomes" id="UP000030816"/>
    </source>
</evidence>